<comment type="similarity">
    <text evidence="2">Belongs to the AOR/FOR family.</text>
</comment>
<keyword evidence="3" id="KW-0004">4Fe-4S</keyword>
<keyword evidence="6" id="KW-0408">Iron</keyword>
<keyword evidence="4" id="KW-0479">Metal-binding</keyword>
<keyword evidence="11" id="KW-1185">Reference proteome</keyword>
<comment type="cofactor">
    <cofactor evidence="1">
        <name>[4Fe-4S] cluster</name>
        <dbReference type="ChEBI" id="CHEBI:49883"/>
    </cofactor>
</comment>
<dbReference type="Proteomes" id="UP001319827">
    <property type="component" value="Chromosome"/>
</dbReference>
<evidence type="ECO:0000256" key="4">
    <source>
        <dbReference type="ARBA" id="ARBA00022723"/>
    </source>
</evidence>
<evidence type="ECO:0000256" key="5">
    <source>
        <dbReference type="ARBA" id="ARBA00023002"/>
    </source>
</evidence>
<sequence length="623" mass="67999">MKFLTNRPAADPSSVLYKRCTVDLKTGAMKFADVPCRNLEEVLGGFGRSFQLLAEREIRTAYCDENPLIVNTGLLTGSSAMTGLRTYFSGYSPIKESKKGLPAAMWSTGSGKFGAKFKWTGLDELIFENRSDQPVYALLREGAEGPVVELKPAGHLLGLSTHEKIMALQKQYPDAHFAAIGQAGEHWQNVYMGAVALSTENQLKSGEDKCRFAGRGGMGSLMGYKNLLALVAQSTDKTKAVSEAVKKVNINVVKGGGSARLQPISRGGGGGTWAAYDVMQPFHAVPLNNFRPQGNDLPEKLFRANVEKSFEIKSEACFRCGITCHNNVYEKHADGSRGEFIAKFDYEPLNLLGTNLGIHDAGQAARLIQLGDNYGMDSISLGVTVSYVLAYNERHPEKPLLNGATFGDYAKIRELVIQAGEGQLPEVGQGSKRLSESTGETSYAYHVKGLELPAYQPETNPGYAWAIAGGHMSMGSYGLLTREGKSDIDSWVEGITRTKLQIVGFDMIGLCKFFDIAKGICTQMVVDCLQSECGLEVTTEELAAAVRRAFLRGLALELRQGYSKEEYTIPAEVFEQPNPNIKLPNITSPEFLAELSKRVWEVFEPELEGLLPTPGDLTAKKPQ</sequence>
<keyword evidence="5" id="KW-0560">Oxidoreductase</keyword>
<dbReference type="EMBL" id="AP024355">
    <property type="protein sequence ID" value="BCR04260.1"/>
    <property type="molecule type" value="Genomic_DNA"/>
</dbReference>
<feature type="domain" description="Aldehyde ferredoxin oxidoreductase N-terminal" evidence="9">
    <location>
        <begin position="17"/>
        <end position="236"/>
    </location>
</feature>
<dbReference type="Gene3D" id="1.10.599.10">
    <property type="entry name" value="Aldehyde Ferredoxin Oxidoreductase Protein, subunit A, domain 3"/>
    <property type="match status" value="1"/>
</dbReference>
<organism evidence="10 11">
    <name type="scientific">Desulfuromonas versatilis</name>
    <dbReference type="NCBI Taxonomy" id="2802975"/>
    <lineage>
        <taxon>Bacteria</taxon>
        <taxon>Pseudomonadati</taxon>
        <taxon>Thermodesulfobacteriota</taxon>
        <taxon>Desulfuromonadia</taxon>
        <taxon>Desulfuromonadales</taxon>
        <taxon>Desulfuromonadaceae</taxon>
        <taxon>Desulfuromonas</taxon>
    </lineage>
</organism>
<dbReference type="SUPFAM" id="SSF56228">
    <property type="entry name" value="Aldehyde ferredoxin oxidoreductase, N-terminal domain"/>
    <property type="match status" value="1"/>
</dbReference>
<evidence type="ECO:0000313" key="11">
    <source>
        <dbReference type="Proteomes" id="UP001319827"/>
    </source>
</evidence>
<protein>
    <submittedName>
        <fullName evidence="10">Aldehyde ferredoxin oxidoreductase</fullName>
    </submittedName>
</protein>
<dbReference type="SUPFAM" id="SSF48310">
    <property type="entry name" value="Aldehyde ferredoxin oxidoreductase, C-terminal domains"/>
    <property type="match status" value="1"/>
</dbReference>
<dbReference type="InterPro" id="IPR051919">
    <property type="entry name" value="W-dependent_AOR"/>
</dbReference>
<dbReference type="Pfam" id="PF02730">
    <property type="entry name" value="AFOR_N"/>
    <property type="match status" value="1"/>
</dbReference>
<comment type="cofactor">
    <cofactor evidence="8">
        <name>tungstopterin</name>
        <dbReference type="ChEBI" id="CHEBI:30402"/>
    </cofactor>
</comment>
<evidence type="ECO:0000256" key="7">
    <source>
        <dbReference type="ARBA" id="ARBA00023014"/>
    </source>
</evidence>
<dbReference type="Gene3D" id="3.60.9.10">
    <property type="entry name" value="Aldehyde ferredoxin oxidoreductase, N-terminal domain"/>
    <property type="match status" value="1"/>
</dbReference>
<dbReference type="InterPro" id="IPR001203">
    <property type="entry name" value="OxRdtase_Ald_Fedxn_C"/>
</dbReference>
<reference evidence="10 11" key="1">
    <citation type="journal article" date="2016" name="C (Basel)">
        <title>Selective Growth of and Electricity Production by Marine Exoelectrogenic Bacteria in Self-Aggregated Hydrogel of Microbially Reduced Graphene Oxide.</title>
        <authorList>
            <person name="Yoshida N."/>
            <person name="Goto Y."/>
            <person name="Miyata Y."/>
        </authorList>
    </citation>
    <scope>NUCLEOTIDE SEQUENCE [LARGE SCALE GENOMIC DNA]</scope>
    <source>
        <strain evidence="10 11">NIT-T3</strain>
    </source>
</reference>
<keyword evidence="7" id="KW-0411">Iron-sulfur</keyword>
<accession>A0ABM8HUS4</accession>
<dbReference type="SMART" id="SM00790">
    <property type="entry name" value="AFOR_N"/>
    <property type="match status" value="1"/>
</dbReference>
<evidence type="ECO:0000313" key="10">
    <source>
        <dbReference type="EMBL" id="BCR04260.1"/>
    </source>
</evidence>
<evidence type="ECO:0000259" key="9">
    <source>
        <dbReference type="SMART" id="SM00790"/>
    </source>
</evidence>
<gene>
    <name evidence="10" type="ORF">DESUT3_13290</name>
</gene>
<reference evidence="10 11" key="2">
    <citation type="journal article" date="2021" name="Int. J. Syst. Evol. Microbiol.">
        <title>Isolation and Polyphasic Characterization of Desulfuromonas versatilis sp. Nov., an Electrogenic Bacteria Capable of Versatile Metabolism Isolated from a Graphene Oxide-Reducing Enrichment Culture.</title>
        <authorList>
            <person name="Xie L."/>
            <person name="Yoshida N."/>
            <person name="Ishii S."/>
            <person name="Meng L."/>
        </authorList>
    </citation>
    <scope>NUCLEOTIDE SEQUENCE [LARGE SCALE GENOMIC DNA]</scope>
    <source>
        <strain evidence="10 11">NIT-T3</strain>
    </source>
</reference>
<dbReference type="InterPro" id="IPR036503">
    <property type="entry name" value="Ald_Fedxn_OxRdtase_N_sf"/>
</dbReference>
<dbReference type="InterPro" id="IPR013983">
    <property type="entry name" value="Ald_Fedxn_OxRdtase_N"/>
</dbReference>
<dbReference type="PANTHER" id="PTHR30038:SF7">
    <property type="entry name" value="TUNGSTEN-CONTAINING GLYCERALDEHYDE-3-PHOSPHATE:FERREDOXIN OXIDOREDUCTASE"/>
    <property type="match status" value="1"/>
</dbReference>
<dbReference type="PANTHER" id="PTHR30038">
    <property type="entry name" value="ALDEHYDE FERREDOXIN OXIDOREDUCTASE"/>
    <property type="match status" value="1"/>
</dbReference>
<dbReference type="RefSeq" id="WP_221251688.1">
    <property type="nucleotide sequence ID" value="NZ_AP024355.1"/>
</dbReference>
<evidence type="ECO:0000256" key="8">
    <source>
        <dbReference type="ARBA" id="ARBA00049934"/>
    </source>
</evidence>
<proteinExistence type="inferred from homology"/>
<dbReference type="InterPro" id="IPR036021">
    <property type="entry name" value="Tungsten_al_ferr_oxy-like_C"/>
</dbReference>
<dbReference type="Pfam" id="PF01314">
    <property type="entry name" value="AFOR_C"/>
    <property type="match status" value="1"/>
</dbReference>
<evidence type="ECO:0000256" key="3">
    <source>
        <dbReference type="ARBA" id="ARBA00022485"/>
    </source>
</evidence>
<evidence type="ECO:0000256" key="6">
    <source>
        <dbReference type="ARBA" id="ARBA00023004"/>
    </source>
</evidence>
<evidence type="ECO:0000256" key="2">
    <source>
        <dbReference type="ARBA" id="ARBA00011032"/>
    </source>
</evidence>
<dbReference type="InterPro" id="IPR013985">
    <property type="entry name" value="Ald_Fedxn_OxRdtase_dom3"/>
</dbReference>
<dbReference type="InterPro" id="IPR013984">
    <property type="entry name" value="Ald_Fedxn_OxRdtase_dom2"/>
</dbReference>
<dbReference type="Gene3D" id="1.10.569.10">
    <property type="entry name" value="Aldehyde Ferredoxin Oxidoreductase Protein, subunit A, domain 2"/>
    <property type="match status" value="1"/>
</dbReference>
<evidence type="ECO:0000256" key="1">
    <source>
        <dbReference type="ARBA" id="ARBA00001966"/>
    </source>
</evidence>
<name>A0ABM8HUS4_9BACT</name>